<proteinExistence type="predicted"/>
<protein>
    <submittedName>
        <fullName evidence="2">DNA-binding protein</fullName>
    </submittedName>
</protein>
<comment type="caution">
    <text evidence="2">The sequence shown here is derived from an EMBL/GenBank/DDBJ whole genome shotgun (WGS) entry which is preliminary data.</text>
</comment>
<feature type="domain" description="Helix-turn-helix" evidence="1">
    <location>
        <begin position="3"/>
        <end position="50"/>
    </location>
</feature>
<organism evidence="2 3">
    <name type="scientific">Bacillus pseudomycoides</name>
    <dbReference type="NCBI Taxonomy" id="64104"/>
    <lineage>
        <taxon>Bacteria</taxon>
        <taxon>Bacillati</taxon>
        <taxon>Bacillota</taxon>
        <taxon>Bacilli</taxon>
        <taxon>Bacillales</taxon>
        <taxon>Bacillaceae</taxon>
        <taxon>Bacillus</taxon>
        <taxon>Bacillus cereus group</taxon>
    </lineage>
</organism>
<accession>A0A2B6JQ47</accession>
<dbReference type="Proteomes" id="UP000219775">
    <property type="component" value="Unassembled WGS sequence"/>
</dbReference>
<name>A0A2B6JQ47_9BACI</name>
<dbReference type="Pfam" id="PF12728">
    <property type="entry name" value="HTH_17"/>
    <property type="match status" value="1"/>
</dbReference>
<dbReference type="AlphaFoldDB" id="A0A2B6JQ47"/>
<dbReference type="SUPFAM" id="SSF46955">
    <property type="entry name" value="Putative DNA-binding domain"/>
    <property type="match status" value="1"/>
</dbReference>
<keyword evidence="2" id="KW-0238">DNA-binding</keyword>
<evidence type="ECO:0000313" key="3">
    <source>
        <dbReference type="Proteomes" id="UP000219775"/>
    </source>
</evidence>
<dbReference type="RefSeq" id="WP_098128978.1">
    <property type="nucleotide sequence ID" value="NZ_NUDP01000057.1"/>
</dbReference>
<evidence type="ECO:0000259" key="1">
    <source>
        <dbReference type="Pfam" id="PF12728"/>
    </source>
</evidence>
<dbReference type="InterPro" id="IPR041657">
    <property type="entry name" value="HTH_17"/>
</dbReference>
<dbReference type="InterPro" id="IPR009061">
    <property type="entry name" value="DNA-bd_dom_put_sf"/>
</dbReference>
<reference evidence="2 3" key="1">
    <citation type="submission" date="2017-09" db="EMBL/GenBank/DDBJ databases">
        <title>Large-scale bioinformatics analysis of Bacillus genomes uncovers conserved roles of natural products in bacterial physiology.</title>
        <authorList>
            <consortium name="Agbiome Team Llc"/>
            <person name="Bleich R.M."/>
            <person name="Grubbs K.J."/>
            <person name="Santa Maria K.C."/>
            <person name="Allen S.E."/>
            <person name="Farag S."/>
            <person name="Shank E.A."/>
            <person name="Bowers A."/>
        </authorList>
    </citation>
    <scope>NUCLEOTIDE SEQUENCE [LARGE SCALE GENOMIC DNA]</scope>
    <source>
        <strain evidence="2 3">AFS009893</strain>
    </source>
</reference>
<evidence type="ECO:0000313" key="2">
    <source>
        <dbReference type="EMBL" id="PEM68055.1"/>
    </source>
</evidence>
<dbReference type="GO" id="GO:0003677">
    <property type="term" value="F:DNA binding"/>
    <property type="evidence" value="ECO:0007669"/>
    <property type="project" value="UniProtKB-KW"/>
</dbReference>
<sequence>MNMYTVKELALALQKHEETIKRWLRSGKFPNAFRNSDKEGWRIPESDLVHIKQGAEFVKKDSQQSKQVVREEIEELELIKLAYRAVILTSPTEDILALLSVVGIKRTLEILLIMQQSATKVKNPNGFIKKAIRENWSPTSIPIKLQKKQSKHIYDLTQQDYQAIRNQEQHEYQPKVLLFNWLEE</sequence>
<gene>
    <name evidence="2" type="ORF">CN613_15895</name>
</gene>
<dbReference type="EMBL" id="NUDP01000057">
    <property type="protein sequence ID" value="PEM68055.1"/>
    <property type="molecule type" value="Genomic_DNA"/>
</dbReference>